<dbReference type="InterPro" id="IPR011008">
    <property type="entry name" value="Dimeric_a/b-barrel"/>
</dbReference>
<dbReference type="Pfam" id="PF16291">
    <property type="entry name" value="DUF4937"/>
    <property type="match status" value="1"/>
</dbReference>
<proteinExistence type="predicted"/>
<feature type="domain" description="DUF4937" evidence="1">
    <location>
        <begin position="2"/>
        <end position="90"/>
    </location>
</feature>
<evidence type="ECO:0000313" key="2">
    <source>
        <dbReference type="EMBL" id="QBD75265.1"/>
    </source>
</evidence>
<evidence type="ECO:0000259" key="1">
    <source>
        <dbReference type="Pfam" id="PF16291"/>
    </source>
</evidence>
<dbReference type="Proteomes" id="UP000290365">
    <property type="component" value="Chromosome"/>
</dbReference>
<dbReference type="AlphaFoldDB" id="A0A4P6JJH3"/>
<dbReference type="SUPFAM" id="SSF54909">
    <property type="entry name" value="Dimeric alpha+beta barrel"/>
    <property type="match status" value="2"/>
</dbReference>
<gene>
    <name evidence="2" type="ORF">EPA93_04340</name>
</gene>
<dbReference type="KEGG" id="kbs:EPA93_04340"/>
<dbReference type="EMBL" id="CP035758">
    <property type="protein sequence ID" value="QBD75265.1"/>
    <property type="molecule type" value="Genomic_DNA"/>
</dbReference>
<dbReference type="InterPro" id="IPR032555">
    <property type="entry name" value="DUF4937"/>
</dbReference>
<accession>A0A4P6JJH3</accession>
<evidence type="ECO:0000313" key="3">
    <source>
        <dbReference type="Proteomes" id="UP000290365"/>
    </source>
</evidence>
<name>A0A4P6JJH3_KTERU</name>
<protein>
    <submittedName>
        <fullName evidence="2">DUF4937 domain-containing protein</fullName>
    </submittedName>
</protein>
<dbReference type="OrthoDB" id="2627153at2"/>
<organism evidence="2 3">
    <name type="scientific">Ktedonosporobacter rubrisoli</name>
    <dbReference type="NCBI Taxonomy" id="2509675"/>
    <lineage>
        <taxon>Bacteria</taxon>
        <taxon>Bacillati</taxon>
        <taxon>Chloroflexota</taxon>
        <taxon>Ktedonobacteria</taxon>
        <taxon>Ktedonobacterales</taxon>
        <taxon>Ktedonosporobacteraceae</taxon>
        <taxon>Ktedonosporobacter</taxon>
    </lineage>
</organism>
<sequence>MLIKWIVCQVPANARRAFSIAQSQWSALKGMPGFLGQIGGWTSASPQQAGILACWQDEASYLHFMQSMHNALFEQSRQKGTYTSLSITLFEELMSIAGSQSDLQAALATGTVLRVTDSQLFPQRDQLFIHNQKTIWNPGMMQASGMYGGVFAQAQDHSSRYLVATLWSDLQAHQAYREALFPHLREKANLPQTLQSIHGWVLQLEKTWQVLV</sequence>
<dbReference type="Gene3D" id="3.30.70.100">
    <property type="match status" value="1"/>
</dbReference>
<reference evidence="2 3" key="1">
    <citation type="submission" date="2019-01" db="EMBL/GenBank/DDBJ databases">
        <title>Ktedonosporobacter rubrisoli SCAWS-G2.</title>
        <authorList>
            <person name="Huang Y."/>
            <person name="Yan B."/>
        </authorList>
    </citation>
    <scope>NUCLEOTIDE SEQUENCE [LARGE SCALE GENOMIC DNA]</scope>
    <source>
        <strain evidence="2 3">SCAWS-G2</strain>
    </source>
</reference>
<dbReference type="RefSeq" id="WP_129885864.1">
    <property type="nucleotide sequence ID" value="NZ_CP035758.1"/>
</dbReference>
<keyword evidence="3" id="KW-1185">Reference proteome</keyword>